<evidence type="ECO:0000313" key="13">
    <source>
        <dbReference type="WBParaSite" id="HCON_00059660-00001"/>
    </source>
</evidence>
<dbReference type="Gene3D" id="3.40.850.10">
    <property type="entry name" value="Kinesin motor domain"/>
    <property type="match status" value="1"/>
</dbReference>
<dbReference type="FunFam" id="1.20.5.4820:FF:000002">
    <property type="entry name" value="Myosin heavy chain 10"/>
    <property type="match status" value="1"/>
</dbReference>
<keyword evidence="3 8" id="KW-0067">ATP-binding</keyword>
<feature type="compositionally biased region" description="Polar residues" evidence="9">
    <location>
        <begin position="1987"/>
        <end position="1997"/>
    </location>
</feature>
<dbReference type="GO" id="GO:0016459">
    <property type="term" value="C:myosin complex"/>
    <property type="evidence" value="ECO:0007669"/>
    <property type="project" value="UniProtKB-KW"/>
</dbReference>
<feature type="region of interest" description="Disordered" evidence="9">
    <location>
        <begin position="1574"/>
        <end position="1604"/>
    </location>
</feature>
<evidence type="ECO:0000256" key="5">
    <source>
        <dbReference type="ARBA" id="ARBA00023123"/>
    </source>
</evidence>
<organism evidence="12 13">
    <name type="scientific">Haemonchus contortus</name>
    <name type="common">Barber pole worm</name>
    <dbReference type="NCBI Taxonomy" id="6289"/>
    <lineage>
        <taxon>Eukaryota</taxon>
        <taxon>Metazoa</taxon>
        <taxon>Ecdysozoa</taxon>
        <taxon>Nematoda</taxon>
        <taxon>Chromadorea</taxon>
        <taxon>Rhabditida</taxon>
        <taxon>Rhabditina</taxon>
        <taxon>Rhabditomorpha</taxon>
        <taxon>Strongyloidea</taxon>
        <taxon>Trichostrongylidae</taxon>
        <taxon>Haemonchus</taxon>
    </lineage>
</organism>
<dbReference type="GO" id="GO:0060972">
    <property type="term" value="P:left/right pattern formation"/>
    <property type="evidence" value="ECO:0007669"/>
    <property type="project" value="UniProtKB-ARBA"/>
</dbReference>
<dbReference type="FunFam" id="1.10.10.820:FF:000001">
    <property type="entry name" value="Myosin heavy chain"/>
    <property type="match status" value="1"/>
</dbReference>
<dbReference type="FunFam" id="3.40.850.10:FF:000101">
    <property type="entry name" value="Slow myosin heavy chain 2"/>
    <property type="match status" value="1"/>
</dbReference>
<keyword evidence="7 8" id="KW-0009">Actin-binding</keyword>
<protein>
    <submittedName>
        <fullName evidence="13">Myosin-11</fullName>
    </submittedName>
</protein>
<sequence length="2011" mass="231057">MSIYLSRKETELDVLKASHNELAGRIKAAEAHGKTLVWVPHEKDGFVLSFLINEPDNEGYVQVELLDSHERQRVSRDDYQKVNPPRFDKCEDMSSMSCLNEASVLHNLRQRFFSNLIYTYSGLFCVVVNPYKRLPIYTDSIAEQYKGKKRKEMPPHIFAVTDEAYRNMLQDREDQSILCTGESGAGKTENTKKVIQYLAHVAAPRSSNSKRVGKVNGSPVHSRLVGRLEEQLLQANPILEAFGNSKTIKNDNSSRFGKFIRIHFDAAGAISGGNIEFYLLEKSRILRQSADERCFHIFYQLLKGASIEQRGALLLESSPSQYNFLSNGDICIPGVEDAGEFEETMRAMKIVGFQDDEVQAILRIISAVLLFGNLQFSHEGKNSDQAVLQNDGVAHKICTLLGLNLSEVMKAFLKPKIKVGREYVHRSQNEEQARFSVGAISKACYERLFRWLVQRLNRSLDRTRQHAVSFVGILDIAGFEIFEMNSFEQLCINYTNEKLQQLFNNTMFEKEQQEYLNEGLEWDMIDFGLNLKPTIDLIEKPMGILSTLDDICLFPQGNDTGFVERLAAQHHNHSKYLVPEMRSKSDFAIVHYAGRVDYQAQGWRVKNMDPLNENVVELLQLSKDSLVCEIWKDVSDMCCMAATEVGEAAAVFGGRVKKGMFRTVSQMHKEQLTRLMTTLNNTNPHFVRCIIPNHEKRHGVLNAHLVLDQLRCNGVLEGIRICRQGFPNRITFQEFRQRYEKLLAPNAIPHGFMDGKEAVRRILEAIDVQPSLYRIGQSKVFFRTGVIAGLEEDRDEKLAVLVVRFQALCRGVLARADFNRRREKAAAIRIIQRNGLAWIRLRGWLWWRLFTKVKPLLEITNKDMLIAEKEQELKTTSEKLRRSEIFINDMYRKIEKYGEEKSRLQEKLDLESMERAEVDEERQRIAARKMELETALDQMEKQLHAEEQRREVAERERKKLMDNVHDLEHHLEEEERTRQTLHIEKVELEKKLRDLETQNMENEEATGRLVKEKRALEEKVKDLSARLIDEEERTKSLLKQKSKVEISAVDLQDELEREKSARNEAEAAKRALEGELREEKDTAAERLRKIEELAQMLSRKDAELVQIKLRNDEETAARQQLERNLREMQSQLDDAVEDLKQEQALRVKSEKARRDLSEQVETYKLELEESQDKSASHHAMRTKREEEYNLLQSQLAESIREADQRYEALRAKHMKQIEELGEEMDQLKRAKAASEKARTQLENDLINAQAELATLQSLRSDSERKRKMADTQLADQALRLQQYTEENEQLVSKVTKLASDLEAAIKGRESDAETNGSLLKKIANLEMEISEMAEAAEEAAKNRLTVTAKLRKAEDEIVELRESQDELKQLIEKSEKEATSLKSQLSDARKRLDEEISDAVAEAQRKLSRELAAAEARVSEAEAARDKAERAKVKAQQEAEDACREISEITASVRECERKQRKFDQLLAEEKANTAKVMADRDVAQQQARDAETRHLNAVKEIKDLRSQIDAMEKERRMLRLEVDNLASTKDDAGKSVFELEKAKKRLEEELMEAKEQIIELEDALQMADDAKTRTEVMHQAAKQDWERQLSQKNDKEEDQRRSLSKRLRELEEELNVEQRFKAQAAASKKKLEAQIVSLQEEIEHLTKQNEESCRQIRRIQLSAKEAETEGAEARAAMDEALCKARDAEKRLRSAEADISRLSSELSSCQLARRKAETERDDVAEELATLRQGGIMGQEEKKKFERIIADLQDMLEEEQTSNELVNEKLKKAQAQVEQLTSELTMERSLCERADADKVTLERTVRELKSQLQDAETAAATRVRSQLAAAEAKAQMLEQQLQAEEQEKARVCRQARRLEARIMEMNVQFEEERRQIEQHRESCERANSRYKAERRRAQELEEEVAAANSKYREASRQLMDLNDANDALTREVNALRARAAIAGDRRLLSASRDLRRYGSNNSITKGEEYAAGGARSINSVGGSDNMETRPSSRNTPAGSNHDPSEDDDSFKT</sequence>
<evidence type="ECO:0000256" key="1">
    <source>
        <dbReference type="ARBA" id="ARBA00008314"/>
    </source>
</evidence>
<dbReference type="PROSITE" id="PS51844">
    <property type="entry name" value="SH3_LIKE"/>
    <property type="match status" value="1"/>
</dbReference>
<dbReference type="Gene3D" id="1.20.5.340">
    <property type="match status" value="2"/>
</dbReference>
<dbReference type="InterPro" id="IPR036961">
    <property type="entry name" value="Kinesin_motor_dom_sf"/>
</dbReference>
<feature type="binding site" evidence="8">
    <location>
        <begin position="181"/>
        <end position="188"/>
    </location>
    <ligand>
        <name>ATP</name>
        <dbReference type="ChEBI" id="CHEBI:30616"/>
    </ligand>
</feature>
<keyword evidence="6 8" id="KW-0505">Motor protein</keyword>
<dbReference type="PROSITE" id="PS51456">
    <property type="entry name" value="MYOSIN_MOTOR"/>
    <property type="match status" value="1"/>
</dbReference>
<dbReference type="PANTHER" id="PTHR13140:SF857">
    <property type="entry name" value="MYOSIN-11"/>
    <property type="match status" value="1"/>
</dbReference>
<dbReference type="CDD" id="cd01377">
    <property type="entry name" value="MYSc_class_II"/>
    <property type="match status" value="1"/>
</dbReference>
<evidence type="ECO:0000259" key="10">
    <source>
        <dbReference type="PROSITE" id="PS51456"/>
    </source>
</evidence>
<dbReference type="SUPFAM" id="SSF90257">
    <property type="entry name" value="Myosin rod fragments"/>
    <property type="match status" value="3"/>
</dbReference>
<dbReference type="GO" id="GO:0016020">
    <property type="term" value="C:membrane"/>
    <property type="evidence" value="ECO:0007669"/>
    <property type="project" value="TreeGrafter"/>
</dbReference>
<dbReference type="Pfam" id="PF01576">
    <property type="entry name" value="Myosin_tail_1"/>
    <property type="match status" value="1"/>
</dbReference>
<dbReference type="GO" id="GO:0005524">
    <property type="term" value="F:ATP binding"/>
    <property type="evidence" value="ECO:0007669"/>
    <property type="project" value="UniProtKB-UniRule"/>
</dbReference>
<evidence type="ECO:0000259" key="11">
    <source>
        <dbReference type="PROSITE" id="PS51844"/>
    </source>
</evidence>
<feature type="region of interest" description="Disordered" evidence="9">
    <location>
        <begin position="1056"/>
        <end position="1078"/>
    </location>
</feature>
<dbReference type="SMART" id="SM00242">
    <property type="entry name" value="MYSc"/>
    <property type="match status" value="1"/>
</dbReference>
<dbReference type="Gene3D" id="1.20.58.530">
    <property type="match status" value="1"/>
</dbReference>
<keyword evidence="2 8" id="KW-0547">Nucleotide-binding</keyword>
<dbReference type="GO" id="GO:0007015">
    <property type="term" value="P:actin filament organization"/>
    <property type="evidence" value="ECO:0007669"/>
    <property type="project" value="TreeGrafter"/>
</dbReference>
<dbReference type="Gene3D" id="1.20.5.4820">
    <property type="match status" value="1"/>
</dbReference>
<evidence type="ECO:0000256" key="3">
    <source>
        <dbReference type="ARBA" id="ARBA00022840"/>
    </source>
</evidence>
<dbReference type="FunFam" id="1.20.120.720:FF:000001">
    <property type="entry name" value="Myosin heavy chain, muscle"/>
    <property type="match status" value="1"/>
</dbReference>
<dbReference type="InterPro" id="IPR008989">
    <property type="entry name" value="Myosin_S1_N"/>
</dbReference>
<dbReference type="InterPro" id="IPR004009">
    <property type="entry name" value="SH3_Myosin"/>
</dbReference>
<evidence type="ECO:0000256" key="4">
    <source>
        <dbReference type="ARBA" id="ARBA00023054"/>
    </source>
</evidence>
<dbReference type="WBParaSite" id="HCON_00059660-00001">
    <property type="protein sequence ID" value="HCON_00059660-00001"/>
    <property type="gene ID" value="HCON_00059660"/>
</dbReference>
<dbReference type="GO" id="GO:0051015">
    <property type="term" value="F:actin filament binding"/>
    <property type="evidence" value="ECO:0007669"/>
    <property type="project" value="InterPro"/>
</dbReference>
<evidence type="ECO:0000256" key="7">
    <source>
        <dbReference type="ARBA" id="ARBA00023203"/>
    </source>
</evidence>
<evidence type="ECO:0000256" key="9">
    <source>
        <dbReference type="SAM" id="MobiDB-lite"/>
    </source>
</evidence>
<dbReference type="SUPFAM" id="SSF52540">
    <property type="entry name" value="P-loop containing nucleoside triphosphate hydrolases"/>
    <property type="match status" value="1"/>
</dbReference>
<dbReference type="InterPro" id="IPR027417">
    <property type="entry name" value="P-loop_NTPase"/>
</dbReference>
<name>A0A6F7P0X3_HAECO</name>
<dbReference type="GO" id="GO:0000146">
    <property type="term" value="F:microfilament motor activity"/>
    <property type="evidence" value="ECO:0007669"/>
    <property type="project" value="TreeGrafter"/>
</dbReference>
<feature type="region of interest" description="Disordered" evidence="9">
    <location>
        <begin position="1956"/>
        <end position="2011"/>
    </location>
</feature>
<feature type="domain" description="Myosin motor" evidence="10">
    <location>
        <begin position="88"/>
        <end position="795"/>
    </location>
</feature>
<comment type="similarity">
    <text evidence="1 8">Belongs to the TRAFAC class myosin-kinesin ATPase superfamily. Myosin family.</text>
</comment>
<dbReference type="GO" id="GO:0005863">
    <property type="term" value="C:striated muscle myosin thick filament"/>
    <property type="evidence" value="ECO:0007669"/>
    <property type="project" value="UniProtKB-ARBA"/>
</dbReference>
<dbReference type="InterPro" id="IPR002928">
    <property type="entry name" value="Myosin_tail"/>
</dbReference>
<dbReference type="PROSITE" id="PS50096">
    <property type="entry name" value="IQ"/>
    <property type="match status" value="1"/>
</dbReference>
<keyword evidence="12" id="KW-1185">Reference proteome</keyword>
<feature type="domain" description="Myosin N-terminal SH3-like" evidence="11">
    <location>
        <begin position="32"/>
        <end position="84"/>
    </location>
</feature>
<dbReference type="Gene3D" id="1.20.120.720">
    <property type="entry name" value="Myosin VI head, motor domain, U50 subdomain"/>
    <property type="match status" value="1"/>
</dbReference>
<keyword evidence="5 8" id="KW-0518">Myosin</keyword>
<evidence type="ECO:0000256" key="2">
    <source>
        <dbReference type="ARBA" id="ARBA00022741"/>
    </source>
</evidence>
<accession>A0A6F7P0X3</accession>
<dbReference type="PRINTS" id="PR00193">
    <property type="entry name" value="MYOSINHEAVY"/>
</dbReference>
<dbReference type="Gene3D" id="2.30.30.360">
    <property type="entry name" value="Myosin S1 fragment, N-terminal"/>
    <property type="match status" value="1"/>
</dbReference>
<dbReference type="PANTHER" id="PTHR13140">
    <property type="entry name" value="MYOSIN"/>
    <property type="match status" value="1"/>
</dbReference>
<feature type="region of interest" description="Actin-binding" evidence="8">
    <location>
        <begin position="672"/>
        <end position="694"/>
    </location>
</feature>
<evidence type="ECO:0000313" key="12">
    <source>
        <dbReference type="Proteomes" id="UP000025227"/>
    </source>
</evidence>
<dbReference type="InterPro" id="IPR001609">
    <property type="entry name" value="Myosin_head_motor_dom-like"/>
</dbReference>
<dbReference type="Pfam" id="PF00063">
    <property type="entry name" value="Myosin_head"/>
    <property type="match status" value="1"/>
</dbReference>
<keyword evidence="4" id="KW-0175">Coiled coil</keyword>
<evidence type="ECO:0000256" key="6">
    <source>
        <dbReference type="ARBA" id="ARBA00023175"/>
    </source>
</evidence>
<dbReference type="Gene3D" id="1.10.10.820">
    <property type="match status" value="1"/>
</dbReference>
<dbReference type="Proteomes" id="UP000025227">
    <property type="component" value="Unplaced"/>
</dbReference>
<evidence type="ECO:0000256" key="8">
    <source>
        <dbReference type="PROSITE-ProRule" id="PRU00782"/>
    </source>
</evidence>
<reference evidence="13" key="1">
    <citation type="submission" date="2020-12" db="UniProtKB">
        <authorList>
            <consortium name="WormBaseParasite"/>
        </authorList>
    </citation>
    <scope>IDENTIFICATION</scope>
    <source>
        <strain evidence="13">MHco3</strain>
    </source>
</reference>
<proteinExistence type="inferred from homology"/>
<dbReference type="OrthoDB" id="10055605at2759"/>
<dbReference type="OMA" id="CLFPQGN"/>